<keyword evidence="5 10" id="KW-0418">Kinase</keyword>
<evidence type="ECO:0000256" key="7">
    <source>
        <dbReference type="ARBA" id="ARBA00023209"/>
    </source>
</evidence>
<proteinExistence type="inferred from homology"/>
<reference evidence="10 11" key="1">
    <citation type="submission" date="2019-07" db="EMBL/GenBank/DDBJ databases">
        <title>Whole genome shotgun sequence of Cellulomonas xylanilytica NBRC 101102.</title>
        <authorList>
            <person name="Hosoyama A."/>
            <person name="Uohara A."/>
            <person name="Ohji S."/>
            <person name="Ichikawa N."/>
        </authorList>
    </citation>
    <scope>NUCLEOTIDE SEQUENCE [LARGE SCALE GENOMIC DNA]</scope>
    <source>
        <strain evidence="10 11">NBRC 101102</strain>
    </source>
</reference>
<gene>
    <name evidence="10" type="ORF">CXY01_05360</name>
</gene>
<comment type="cofactor">
    <cofactor evidence="1">
        <name>Mg(2+)</name>
        <dbReference type="ChEBI" id="CHEBI:18420"/>
    </cofactor>
</comment>
<accession>A0A510UZU7</accession>
<keyword evidence="7" id="KW-0443">Lipid metabolism</keyword>
<dbReference type="Pfam" id="PF00781">
    <property type="entry name" value="DAGK_cat"/>
    <property type="match status" value="1"/>
</dbReference>
<dbReference type="SUPFAM" id="SSF111331">
    <property type="entry name" value="NAD kinase/diacylglycerol kinase-like"/>
    <property type="match status" value="1"/>
</dbReference>
<feature type="domain" description="DAGKc" evidence="9">
    <location>
        <begin position="1"/>
        <end position="133"/>
    </location>
</feature>
<evidence type="ECO:0000256" key="1">
    <source>
        <dbReference type="ARBA" id="ARBA00001946"/>
    </source>
</evidence>
<dbReference type="GO" id="GO:0005524">
    <property type="term" value="F:ATP binding"/>
    <property type="evidence" value="ECO:0007669"/>
    <property type="project" value="UniProtKB-KW"/>
</dbReference>
<evidence type="ECO:0000256" key="5">
    <source>
        <dbReference type="ARBA" id="ARBA00022777"/>
    </source>
</evidence>
<dbReference type="OrthoDB" id="142078at2"/>
<keyword evidence="4" id="KW-0547">Nucleotide-binding</keyword>
<name>A0A510UZU7_9CELL</name>
<dbReference type="InterPro" id="IPR001206">
    <property type="entry name" value="Diacylglycerol_kinase_cat_dom"/>
</dbReference>
<comment type="caution">
    <text evidence="10">The sequence shown here is derived from an EMBL/GenBank/DDBJ whole genome shotgun (WGS) entry which is preliminary data.</text>
</comment>
<dbReference type="PROSITE" id="PS50146">
    <property type="entry name" value="DAGK"/>
    <property type="match status" value="1"/>
</dbReference>
<keyword evidence="6" id="KW-0067">ATP-binding</keyword>
<keyword evidence="7" id="KW-0594">Phospholipid biosynthesis</keyword>
<evidence type="ECO:0000313" key="11">
    <source>
        <dbReference type="Proteomes" id="UP000321118"/>
    </source>
</evidence>
<dbReference type="Gene3D" id="3.40.50.10330">
    <property type="entry name" value="Probable inorganic polyphosphate/atp-NAD kinase, domain 1"/>
    <property type="match status" value="1"/>
</dbReference>
<keyword evidence="11" id="KW-1185">Reference proteome</keyword>
<dbReference type="Gene3D" id="2.60.200.40">
    <property type="match status" value="1"/>
</dbReference>
<dbReference type="InterPro" id="IPR016064">
    <property type="entry name" value="NAD/diacylglycerol_kinase_sf"/>
</dbReference>
<evidence type="ECO:0000256" key="4">
    <source>
        <dbReference type="ARBA" id="ARBA00022741"/>
    </source>
</evidence>
<dbReference type="InterPro" id="IPR045540">
    <property type="entry name" value="YegS/DAGK_C"/>
</dbReference>
<keyword evidence="7" id="KW-0444">Lipid biosynthesis</keyword>
<dbReference type="RefSeq" id="WP_146925483.1">
    <property type="nucleotide sequence ID" value="NZ_BJUB01000001.1"/>
</dbReference>
<evidence type="ECO:0000256" key="3">
    <source>
        <dbReference type="ARBA" id="ARBA00022679"/>
    </source>
</evidence>
<keyword evidence="8" id="KW-1208">Phospholipid metabolism</keyword>
<sequence length="304" mass="31614">MIHLGLVINPTAGRGRGTQAGRRVHELLRARGHKVEDLSAVTLAQATDRARAAAVQGLDALVVVGGDGMVHLGVNVVAGTGLPLGVVAAGTGNDIARSLALPRGDVEASVAAVERGLLDGPRRVDAVRVGSPEHAAHEWYLGVLSCGFDAAINARANEMTWPKGAGRYVRALLAELGTFQPYGYRVTLDDVVWESAGTLVAVANTPWFGGGFQIAPDARVDDGLLDVVVAGPFTKPGIMKIFPGIPQGRHIGHPAVEVHRSRSVLIEPLADLGPVPPVAFGDGERIGPLPLRVTVDPGALSVLC</sequence>
<dbReference type="GO" id="GO:0005886">
    <property type="term" value="C:plasma membrane"/>
    <property type="evidence" value="ECO:0007669"/>
    <property type="project" value="TreeGrafter"/>
</dbReference>
<dbReference type="Pfam" id="PF19279">
    <property type="entry name" value="YegS_C"/>
    <property type="match status" value="1"/>
</dbReference>
<dbReference type="PANTHER" id="PTHR12358:SF106">
    <property type="entry name" value="LIPID KINASE YEGS"/>
    <property type="match status" value="1"/>
</dbReference>
<dbReference type="EMBL" id="BJUB01000001">
    <property type="protein sequence ID" value="GEK20016.1"/>
    <property type="molecule type" value="Genomic_DNA"/>
</dbReference>
<dbReference type="Proteomes" id="UP000321118">
    <property type="component" value="Unassembled WGS sequence"/>
</dbReference>
<keyword evidence="3" id="KW-0808">Transferase</keyword>
<dbReference type="InterPro" id="IPR050187">
    <property type="entry name" value="Lipid_Phosphate_FormReg"/>
</dbReference>
<dbReference type="AlphaFoldDB" id="A0A510UZU7"/>
<comment type="similarity">
    <text evidence="2">Belongs to the diacylglycerol/lipid kinase family.</text>
</comment>
<protein>
    <submittedName>
        <fullName evidence="10">Sphingosine kinase</fullName>
    </submittedName>
</protein>
<dbReference type="PANTHER" id="PTHR12358">
    <property type="entry name" value="SPHINGOSINE KINASE"/>
    <property type="match status" value="1"/>
</dbReference>
<dbReference type="GO" id="GO:0004143">
    <property type="term" value="F:ATP-dependent diacylglycerol kinase activity"/>
    <property type="evidence" value="ECO:0007669"/>
    <property type="project" value="TreeGrafter"/>
</dbReference>
<evidence type="ECO:0000256" key="8">
    <source>
        <dbReference type="ARBA" id="ARBA00023264"/>
    </source>
</evidence>
<evidence type="ECO:0000313" key="10">
    <source>
        <dbReference type="EMBL" id="GEK20016.1"/>
    </source>
</evidence>
<dbReference type="InterPro" id="IPR017438">
    <property type="entry name" value="ATP-NAD_kinase_N"/>
</dbReference>
<dbReference type="SMART" id="SM00046">
    <property type="entry name" value="DAGKc"/>
    <property type="match status" value="1"/>
</dbReference>
<evidence type="ECO:0000256" key="6">
    <source>
        <dbReference type="ARBA" id="ARBA00022840"/>
    </source>
</evidence>
<evidence type="ECO:0000259" key="9">
    <source>
        <dbReference type="PROSITE" id="PS50146"/>
    </source>
</evidence>
<organism evidence="10 11">
    <name type="scientific">Cellulomonas xylanilytica</name>
    <dbReference type="NCBI Taxonomy" id="233583"/>
    <lineage>
        <taxon>Bacteria</taxon>
        <taxon>Bacillati</taxon>
        <taxon>Actinomycetota</taxon>
        <taxon>Actinomycetes</taxon>
        <taxon>Micrococcales</taxon>
        <taxon>Cellulomonadaceae</taxon>
        <taxon>Cellulomonas</taxon>
    </lineage>
</organism>
<evidence type="ECO:0000256" key="2">
    <source>
        <dbReference type="ARBA" id="ARBA00005983"/>
    </source>
</evidence>
<dbReference type="GO" id="GO:0008654">
    <property type="term" value="P:phospholipid biosynthetic process"/>
    <property type="evidence" value="ECO:0007669"/>
    <property type="project" value="UniProtKB-KW"/>
</dbReference>